<proteinExistence type="predicted"/>
<evidence type="ECO:0000313" key="2">
    <source>
        <dbReference type="Proteomes" id="UP000204221"/>
    </source>
</evidence>
<sequence>MSATRLLVLGVVRGFGRAHGYLLHTELSSWAAEGWIDVKWGSIYHGLRQLAKLGHLRATEIEAWPGRVDYELTPAGETEFFRLLRDALRRAEHRPDVLAAGLALMPALSRDEVIALLRERLAALEDEIAELPAEPSPRDPRDRQAHLDELSVLSGHTARGDAEWTRRLIARLTDGAYLLRGDGSAAAGVPGSWTLSGEARGDRRR</sequence>
<dbReference type="OrthoDB" id="8443918at2"/>
<dbReference type="KEGG" id="ahg:AHOG_16810"/>
<accession>A0A221W546</accession>
<dbReference type="AlphaFoldDB" id="A0A221W546"/>
<dbReference type="Pfam" id="PF03551">
    <property type="entry name" value="PadR"/>
    <property type="match status" value="1"/>
</dbReference>
<reference evidence="1 2" key="1">
    <citation type="submission" date="2017-07" db="EMBL/GenBank/DDBJ databases">
        <title>Complete genome sequence of Actinoalloteichus hoggarensis DSM 45943, type strain of Actinoalloteichus hoggarensis.</title>
        <authorList>
            <person name="Ruckert C."/>
            <person name="Nouioui I."/>
            <person name="Willmese J."/>
            <person name="van Wezel G."/>
            <person name="Klenk H.-P."/>
            <person name="Kalinowski J."/>
            <person name="Zotchev S.B."/>
        </authorList>
    </citation>
    <scope>NUCLEOTIDE SEQUENCE [LARGE SCALE GENOMIC DNA]</scope>
    <source>
        <strain evidence="1 2">DSM 45943</strain>
    </source>
</reference>
<dbReference type="InterPro" id="IPR036388">
    <property type="entry name" value="WH-like_DNA-bd_sf"/>
</dbReference>
<name>A0A221W546_9PSEU</name>
<keyword evidence="2" id="KW-1185">Reference proteome</keyword>
<gene>
    <name evidence="1" type="ORF">AHOG_16810</name>
</gene>
<dbReference type="InterPro" id="IPR036390">
    <property type="entry name" value="WH_DNA-bd_sf"/>
</dbReference>
<dbReference type="EMBL" id="CP022521">
    <property type="protein sequence ID" value="ASO20988.1"/>
    <property type="molecule type" value="Genomic_DNA"/>
</dbReference>
<organism evidence="1 2">
    <name type="scientific">Actinoalloteichus hoggarensis</name>
    <dbReference type="NCBI Taxonomy" id="1470176"/>
    <lineage>
        <taxon>Bacteria</taxon>
        <taxon>Bacillati</taxon>
        <taxon>Actinomycetota</taxon>
        <taxon>Actinomycetes</taxon>
        <taxon>Pseudonocardiales</taxon>
        <taxon>Pseudonocardiaceae</taxon>
        <taxon>Actinoalloteichus</taxon>
    </lineage>
</organism>
<protein>
    <submittedName>
        <fullName evidence="1">Transcriptional regulator PadR-like family protein</fullName>
    </submittedName>
</protein>
<dbReference type="InterPro" id="IPR005149">
    <property type="entry name" value="Tscrpt_reg_PadR_N"/>
</dbReference>
<dbReference type="SUPFAM" id="SSF46785">
    <property type="entry name" value="Winged helix' DNA-binding domain"/>
    <property type="match status" value="1"/>
</dbReference>
<dbReference type="Proteomes" id="UP000204221">
    <property type="component" value="Chromosome"/>
</dbReference>
<evidence type="ECO:0000313" key="1">
    <source>
        <dbReference type="EMBL" id="ASO20988.1"/>
    </source>
</evidence>
<dbReference type="Gene3D" id="1.10.10.10">
    <property type="entry name" value="Winged helix-like DNA-binding domain superfamily/Winged helix DNA-binding domain"/>
    <property type="match status" value="1"/>
</dbReference>
<dbReference type="RefSeq" id="WP_093942237.1">
    <property type="nucleotide sequence ID" value="NZ_CP022521.1"/>
</dbReference>